<dbReference type="Gene3D" id="3.10.180.10">
    <property type="entry name" value="2,3-Dihydroxybiphenyl 1,2-Dioxygenase, domain 1"/>
    <property type="match status" value="1"/>
</dbReference>
<comment type="similarity">
    <text evidence="1">Belongs to the glyoxalase I family.</text>
</comment>
<accession>A0AAN8IR08</accession>
<sequence>MSRIATAATLDHLVLTVKDLDASIKFYEQFLGMQHMAFTSGGVERHALSFGQQKINLHVGGKEFEPKAGNVKPGSADLCFLIQDPVDEVLNRLKTNGIALLEDGKVVDRTGARGKLRSVYIRDPDDNLIE</sequence>
<dbReference type="Proteomes" id="UP001316803">
    <property type="component" value="Unassembled WGS sequence"/>
</dbReference>
<dbReference type="InterPro" id="IPR004360">
    <property type="entry name" value="Glyas_Fos-R_dOase_dom"/>
</dbReference>
<dbReference type="InterPro" id="IPR029068">
    <property type="entry name" value="Glyas_Bleomycin-R_OHBP_Dase"/>
</dbReference>
<evidence type="ECO:0000256" key="1">
    <source>
        <dbReference type="ARBA" id="ARBA00010363"/>
    </source>
</evidence>
<evidence type="ECO:0000313" key="4">
    <source>
        <dbReference type="Proteomes" id="UP001316803"/>
    </source>
</evidence>
<dbReference type="SUPFAM" id="SSF54593">
    <property type="entry name" value="Glyoxalase/Bleomycin resistance protein/Dihydroxybiphenyl dioxygenase"/>
    <property type="match status" value="1"/>
</dbReference>
<dbReference type="PANTHER" id="PTHR21366">
    <property type="entry name" value="GLYOXALASE FAMILY PROTEIN"/>
    <property type="match status" value="1"/>
</dbReference>
<dbReference type="InterPro" id="IPR037523">
    <property type="entry name" value="VOC_core"/>
</dbReference>
<dbReference type="Pfam" id="PF00903">
    <property type="entry name" value="Glyoxalase"/>
    <property type="match status" value="1"/>
</dbReference>
<protein>
    <recommendedName>
        <fullName evidence="2">VOC domain-containing protein</fullName>
    </recommendedName>
</protein>
<keyword evidence="4" id="KW-1185">Reference proteome</keyword>
<dbReference type="PANTHER" id="PTHR21366:SF14">
    <property type="entry name" value="GLYOXALASE DOMAIN-CONTAINING PROTEIN 5"/>
    <property type="match status" value="1"/>
</dbReference>
<dbReference type="PROSITE" id="PS51819">
    <property type="entry name" value="VOC"/>
    <property type="match status" value="1"/>
</dbReference>
<name>A0AAN8IR08_9EURO</name>
<feature type="domain" description="VOC" evidence="2">
    <location>
        <begin position="9"/>
        <end position="130"/>
    </location>
</feature>
<gene>
    <name evidence="3" type="ORF">OHC33_002088</name>
</gene>
<comment type="caution">
    <text evidence="3">The sequence shown here is derived from an EMBL/GenBank/DDBJ whole genome shotgun (WGS) entry which is preliminary data.</text>
</comment>
<dbReference type="AlphaFoldDB" id="A0AAN8IR08"/>
<organism evidence="3 4">
    <name type="scientific">Knufia fluminis</name>
    <dbReference type="NCBI Taxonomy" id="191047"/>
    <lineage>
        <taxon>Eukaryota</taxon>
        <taxon>Fungi</taxon>
        <taxon>Dikarya</taxon>
        <taxon>Ascomycota</taxon>
        <taxon>Pezizomycotina</taxon>
        <taxon>Eurotiomycetes</taxon>
        <taxon>Chaetothyriomycetidae</taxon>
        <taxon>Chaetothyriales</taxon>
        <taxon>Trichomeriaceae</taxon>
        <taxon>Knufia</taxon>
    </lineage>
</organism>
<dbReference type="EMBL" id="JAKLMC020000004">
    <property type="protein sequence ID" value="KAK5956602.1"/>
    <property type="molecule type" value="Genomic_DNA"/>
</dbReference>
<evidence type="ECO:0000259" key="2">
    <source>
        <dbReference type="PROSITE" id="PS51819"/>
    </source>
</evidence>
<proteinExistence type="inferred from homology"/>
<dbReference type="InterPro" id="IPR050383">
    <property type="entry name" value="GlyoxalaseI/FosfomycinResist"/>
</dbReference>
<evidence type="ECO:0000313" key="3">
    <source>
        <dbReference type="EMBL" id="KAK5956602.1"/>
    </source>
</evidence>
<reference evidence="3 4" key="1">
    <citation type="submission" date="2022-12" db="EMBL/GenBank/DDBJ databases">
        <title>Genomic features and morphological characterization of a novel Knufia sp. strain isolated from spacecraft assembly facility.</title>
        <authorList>
            <person name="Teixeira M."/>
            <person name="Chander A.M."/>
            <person name="Stajich J.E."/>
            <person name="Venkateswaran K."/>
        </authorList>
    </citation>
    <scope>NUCLEOTIDE SEQUENCE [LARGE SCALE GENOMIC DNA]</scope>
    <source>
        <strain evidence="3 4">FJI-L2-BK-P2</strain>
    </source>
</reference>
<dbReference type="CDD" id="cd07253">
    <property type="entry name" value="GLOD5"/>
    <property type="match status" value="1"/>
</dbReference>